<dbReference type="InterPro" id="IPR029063">
    <property type="entry name" value="SAM-dependent_MTases_sf"/>
</dbReference>
<gene>
    <name evidence="1" type="ORF">K227x_46970</name>
</gene>
<accession>A0A517NGS6</accession>
<dbReference type="Pfam" id="PF13489">
    <property type="entry name" value="Methyltransf_23"/>
    <property type="match status" value="1"/>
</dbReference>
<keyword evidence="1" id="KW-0808">Transferase</keyword>
<dbReference type="Gene3D" id="3.40.50.150">
    <property type="entry name" value="Vaccinia Virus protein VP39"/>
    <property type="match status" value="1"/>
</dbReference>
<keyword evidence="1" id="KW-0489">Methyltransferase</keyword>
<dbReference type="GO" id="GO:0008168">
    <property type="term" value="F:methyltransferase activity"/>
    <property type="evidence" value="ECO:0007669"/>
    <property type="project" value="UniProtKB-KW"/>
</dbReference>
<dbReference type="Proteomes" id="UP000318538">
    <property type="component" value="Chromosome"/>
</dbReference>
<dbReference type="CDD" id="cd02440">
    <property type="entry name" value="AdoMet_MTases"/>
    <property type="match status" value="1"/>
</dbReference>
<protein>
    <submittedName>
        <fullName evidence="1">Methyltransferase domain protein</fullName>
    </submittedName>
</protein>
<name>A0A517NGS6_9BACT</name>
<dbReference type="KEGG" id="rlc:K227x_46970"/>
<organism evidence="1 2">
    <name type="scientific">Rubripirellula lacrimiformis</name>
    <dbReference type="NCBI Taxonomy" id="1930273"/>
    <lineage>
        <taxon>Bacteria</taxon>
        <taxon>Pseudomonadati</taxon>
        <taxon>Planctomycetota</taxon>
        <taxon>Planctomycetia</taxon>
        <taxon>Pirellulales</taxon>
        <taxon>Pirellulaceae</taxon>
        <taxon>Rubripirellula</taxon>
    </lineage>
</organism>
<keyword evidence="2" id="KW-1185">Reference proteome</keyword>
<reference evidence="1 2" key="1">
    <citation type="submission" date="2019-02" db="EMBL/GenBank/DDBJ databases">
        <title>Deep-cultivation of Planctomycetes and their phenomic and genomic characterization uncovers novel biology.</title>
        <authorList>
            <person name="Wiegand S."/>
            <person name="Jogler M."/>
            <person name="Boedeker C."/>
            <person name="Pinto D."/>
            <person name="Vollmers J."/>
            <person name="Rivas-Marin E."/>
            <person name="Kohn T."/>
            <person name="Peeters S.H."/>
            <person name="Heuer A."/>
            <person name="Rast P."/>
            <person name="Oberbeckmann S."/>
            <person name="Bunk B."/>
            <person name="Jeske O."/>
            <person name="Meyerdierks A."/>
            <person name="Storesund J.E."/>
            <person name="Kallscheuer N."/>
            <person name="Luecker S."/>
            <person name="Lage O.M."/>
            <person name="Pohl T."/>
            <person name="Merkel B.J."/>
            <person name="Hornburger P."/>
            <person name="Mueller R.-W."/>
            <person name="Bruemmer F."/>
            <person name="Labrenz M."/>
            <person name="Spormann A.M."/>
            <person name="Op den Camp H."/>
            <person name="Overmann J."/>
            <person name="Amann R."/>
            <person name="Jetten M.S.M."/>
            <person name="Mascher T."/>
            <person name="Medema M.H."/>
            <person name="Devos D.P."/>
            <person name="Kaster A.-K."/>
            <person name="Ovreas L."/>
            <person name="Rohde M."/>
            <person name="Galperin M.Y."/>
            <person name="Jogler C."/>
        </authorList>
    </citation>
    <scope>NUCLEOTIDE SEQUENCE [LARGE SCALE GENOMIC DNA]</scope>
    <source>
        <strain evidence="1 2">K22_7</strain>
    </source>
</reference>
<dbReference type="GO" id="GO:0032259">
    <property type="term" value="P:methylation"/>
    <property type="evidence" value="ECO:0007669"/>
    <property type="project" value="UniProtKB-KW"/>
</dbReference>
<dbReference type="EMBL" id="CP036525">
    <property type="protein sequence ID" value="QDT06288.1"/>
    <property type="molecule type" value="Genomic_DNA"/>
</dbReference>
<sequence length="253" mass="28606">MQKQTTDDSLKRHRLKEQFQAEDGHQNPPAYESYLNRLFGDLELQGRSVLEIGSGRGLISLHCGLAGAEKVVSVEPEMEGSTSGVIEAQAQRIKSLGLKNVDLRRDNFNTMNFGGESFDVIVMIAVLNHLYETPLNAARHQEVFNTYVKIASKLHGLLNKGGVVIATDACRLCLWTQLRRLGYPRSWCLTQRTIDWQIHQQPAVWESIFKEAGFSRFEVSYPIPHRLRKFGGLVGTSPVNFVLMGEFIFHAYK</sequence>
<proteinExistence type="predicted"/>
<dbReference type="RefSeq" id="WP_218933431.1">
    <property type="nucleotide sequence ID" value="NZ_CP036525.1"/>
</dbReference>
<evidence type="ECO:0000313" key="2">
    <source>
        <dbReference type="Proteomes" id="UP000318538"/>
    </source>
</evidence>
<evidence type="ECO:0000313" key="1">
    <source>
        <dbReference type="EMBL" id="QDT06288.1"/>
    </source>
</evidence>
<dbReference type="SUPFAM" id="SSF53335">
    <property type="entry name" value="S-adenosyl-L-methionine-dependent methyltransferases"/>
    <property type="match status" value="1"/>
</dbReference>
<dbReference type="AlphaFoldDB" id="A0A517NGS6"/>